<evidence type="ECO:0000313" key="1">
    <source>
        <dbReference type="EMBL" id="PQQ14116.1"/>
    </source>
</evidence>
<dbReference type="AlphaFoldDB" id="A0A315AIP1"/>
<accession>A0A315AIP1</accession>
<name>A0A315AIP1_PRUYE</name>
<reference evidence="1 2" key="1">
    <citation type="submission" date="2018-02" db="EMBL/GenBank/DDBJ databases">
        <title>Draft genome of wild Prunus yedoensis var. nudiflora.</title>
        <authorList>
            <person name="Baek S."/>
            <person name="Kim J.-H."/>
            <person name="Choi K."/>
            <person name="Kim G.-B."/>
            <person name="Cho A."/>
            <person name="Jang H."/>
            <person name="Shin C.-H."/>
            <person name="Yu H.-J."/>
            <person name="Mun J.-H."/>
        </authorList>
    </citation>
    <scope>NUCLEOTIDE SEQUENCE [LARGE SCALE GENOMIC DNA]</scope>
    <source>
        <strain evidence="2">cv. Jeju island</strain>
        <tissue evidence="1">Leaf</tissue>
    </source>
</reference>
<organism evidence="1 2">
    <name type="scientific">Prunus yedoensis var. nudiflora</name>
    <dbReference type="NCBI Taxonomy" id="2094558"/>
    <lineage>
        <taxon>Eukaryota</taxon>
        <taxon>Viridiplantae</taxon>
        <taxon>Streptophyta</taxon>
        <taxon>Embryophyta</taxon>
        <taxon>Tracheophyta</taxon>
        <taxon>Spermatophyta</taxon>
        <taxon>Magnoliopsida</taxon>
        <taxon>eudicotyledons</taxon>
        <taxon>Gunneridae</taxon>
        <taxon>Pentapetalae</taxon>
        <taxon>rosids</taxon>
        <taxon>fabids</taxon>
        <taxon>Rosales</taxon>
        <taxon>Rosaceae</taxon>
        <taxon>Amygdaloideae</taxon>
        <taxon>Amygdaleae</taxon>
        <taxon>Prunus</taxon>
    </lineage>
</organism>
<evidence type="ECO:0000313" key="2">
    <source>
        <dbReference type="Proteomes" id="UP000250321"/>
    </source>
</evidence>
<dbReference type="EMBL" id="PJQY01000273">
    <property type="protein sequence ID" value="PQQ14116.1"/>
    <property type="molecule type" value="Genomic_DNA"/>
</dbReference>
<sequence length="95" mass="10301">MPGSVPSSELTQLHSRWLLGKALSRLRAAGKLHSTTAADIRIAPAIIIPAGKPIFAGLGQNQTKKPMTTIMEITTKDLRAQSFQEQTSSCCFLKH</sequence>
<comment type="caution">
    <text evidence="1">The sequence shown here is derived from an EMBL/GenBank/DDBJ whole genome shotgun (WGS) entry which is preliminary data.</text>
</comment>
<gene>
    <name evidence="1" type="ORF">Pyn_06928</name>
</gene>
<dbReference type="Proteomes" id="UP000250321">
    <property type="component" value="Unassembled WGS sequence"/>
</dbReference>
<keyword evidence="2" id="KW-1185">Reference proteome</keyword>
<proteinExistence type="predicted"/>
<protein>
    <submittedName>
        <fullName evidence="1">Uncharacterized protein</fullName>
    </submittedName>
</protein>